<keyword evidence="4 6" id="KW-1133">Transmembrane helix</keyword>
<accession>A0A7Z0EGW1</accession>
<evidence type="ECO:0000259" key="7">
    <source>
        <dbReference type="Pfam" id="PF12823"/>
    </source>
</evidence>
<dbReference type="InterPro" id="IPR023845">
    <property type="entry name" value="DUF3817_TM"/>
</dbReference>
<evidence type="ECO:0000313" key="8">
    <source>
        <dbReference type="EMBL" id="NYJ21286.1"/>
    </source>
</evidence>
<evidence type="ECO:0000256" key="2">
    <source>
        <dbReference type="ARBA" id="ARBA00022475"/>
    </source>
</evidence>
<feature type="transmembrane region" description="Helical" evidence="6">
    <location>
        <begin position="70"/>
        <end position="90"/>
    </location>
</feature>
<feature type="transmembrane region" description="Helical" evidence="6">
    <location>
        <begin position="12"/>
        <end position="30"/>
    </location>
</feature>
<keyword evidence="9" id="KW-1185">Reference proteome</keyword>
<dbReference type="EMBL" id="JACCFM010000001">
    <property type="protein sequence ID" value="NYJ21286.1"/>
    <property type="molecule type" value="Genomic_DNA"/>
</dbReference>
<dbReference type="Proteomes" id="UP000537260">
    <property type="component" value="Unassembled WGS sequence"/>
</dbReference>
<keyword evidence="3 6" id="KW-0812">Transmembrane</keyword>
<sequence length="153" mass="17134">MSPRLFYRTVAIAEAVTWTLLITGMLLKYVGNAGGLPVLIAGSIHGFVFITYALTAVLVGVNQRWSVKRIVFAVFTAIVPYATIPFDIWLDRNRQLEGVWRKTATDDPRDHTWVSKLLRWFLNHPAILIALFVVGIIVIMSVFLIVGPPGGWK</sequence>
<evidence type="ECO:0000256" key="6">
    <source>
        <dbReference type="SAM" id="Phobius"/>
    </source>
</evidence>
<feature type="transmembrane region" description="Helical" evidence="6">
    <location>
        <begin position="126"/>
        <end position="146"/>
    </location>
</feature>
<dbReference type="RefSeq" id="WP_179579907.1">
    <property type="nucleotide sequence ID" value="NZ_JACCFM010000001.1"/>
</dbReference>
<evidence type="ECO:0000313" key="9">
    <source>
        <dbReference type="Proteomes" id="UP000537260"/>
    </source>
</evidence>
<evidence type="ECO:0000256" key="1">
    <source>
        <dbReference type="ARBA" id="ARBA00004651"/>
    </source>
</evidence>
<evidence type="ECO:0000256" key="4">
    <source>
        <dbReference type="ARBA" id="ARBA00022989"/>
    </source>
</evidence>
<dbReference type="PANTHER" id="PTHR40077:SF1">
    <property type="entry name" value="MEMBRANE PROTEIN"/>
    <property type="match status" value="1"/>
</dbReference>
<dbReference type="Pfam" id="PF12823">
    <property type="entry name" value="DUF3817"/>
    <property type="match status" value="1"/>
</dbReference>
<feature type="domain" description="DUF3817" evidence="7">
    <location>
        <begin position="6"/>
        <end position="92"/>
    </location>
</feature>
<keyword evidence="5 6" id="KW-0472">Membrane</keyword>
<keyword evidence="2" id="KW-1003">Cell membrane</keyword>
<dbReference type="NCBIfam" id="TIGR03954">
    <property type="entry name" value="integ_memb_HG"/>
    <property type="match status" value="1"/>
</dbReference>
<dbReference type="GO" id="GO:0005886">
    <property type="term" value="C:plasma membrane"/>
    <property type="evidence" value="ECO:0007669"/>
    <property type="project" value="UniProtKB-SubCell"/>
</dbReference>
<evidence type="ECO:0000256" key="5">
    <source>
        <dbReference type="ARBA" id="ARBA00023136"/>
    </source>
</evidence>
<dbReference type="PANTHER" id="PTHR40077">
    <property type="entry name" value="MEMBRANE PROTEIN-RELATED"/>
    <property type="match status" value="1"/>
</dbReference>
<reference evidence="8 9" key="1">
    <citation type="submission" date="2020-07" db="EMBL/GenBank/DDBJ databases">
        <title>Sequencing the genomes of 1000 actinobacteria strains.</title>
        <authorList>
            <person name="Klenk H.-P."/>
        </authorList>
    </citation>
    <scope>NUCLEOTIDE SEQUENCE [LARGE SCALE GENOMIC DNA]</scope>
    <source>
        <strain evidence="8 9">LI1</strain>
    </source>
</reference>
<feature type="transmembrane region" description="Helical" evidence="6">
    <location>
        <begin position="36"/>
        <end position="58"/>
    </location>
</feature>
<protein>
    <submittedName>
        <fullName evidence="8">Integral membrane protein</fullName>
    </submittedName>
</protein>
<comment type="caution">
    <text evidence="8">The sequence shown here is derived from an EMBL/GenBank/DDBJ whole genome shotgun (WGS) entry which is preliminary data.</text>
</comment>
<organism evidence="8 9">
    <name type="scientific">Glaciibacter psychrotolerans</name>
    <dbReference type="NCBI Taxonomy" id="670054"/>
    <lineage>
        <taxon>Bacteria</taxon>
        <taxon>Bacillati</taxon>
        <taxon>Actinomycetota</taxon>
        <taxon>Actinomycetes</taxon>
        <taxon>Micrococcales</taxon>
        <taxon>Microbacteriaceae</taxon>
        <taxon>Glaciibacter</taxon>
    </lineage>
</organism>
<dbReference type="AlphaFoldDB" id="A0A7Z0EGW1"/>
<name>A0A7Z0EGW1_9MICO</name>
<evidence type="ECO:0000256" key="3">
    <source>
        <dbReference type="ARBA" id="ARBA00022692"/>
    </source>
</evidence>
<comment type="subcellular location">
    <subcellularLocation>
        <location evidence="1">Cell membrane</location>
        <topology evidence="1">Multi-pass membrane protein</topology>
    </subcellularLocation>
</comment>
<proteinExistence type="predicted"/>
<gene>
    <name evidence="8" type="ORF">HNR05_003077</name>
</gene>